<gene>
    <name evidence="1" type="ORF">Cboi01_000142300</name>
</gene>
<protein>
    <submittedName>
        <fullName evidence="1">Unnamed protein product</fullName>
    </submittedName>
</protein>
<dbReference type="Proteomes" id="UP001165101">
    <property type="component" value="Unassembled WGS sequence"/>
</dbReference>
<name>A0ACB5TJN2_CANBO</name>
<proteinExistence type="predicted"/>
<evidence type="ECO:0000313" key="2">
    <source>
        <dbReference type="Proteomes" id="UP001165101"/>
    </source>
</evidence>
<organism evidence="1 2">
    <name type="scientific">Candida boidinii</name>
    <name type="common">Yeast</name>
    <dbReference type="NCBI Taxonomy" id="5477"/>
    <lineage>
        <taxon>Eukaryota</taxon>
        <taxon>Fungi</taxon>
        <taxon>Dikarya</taxon>
        <taxon>Ascomycota</taxon>
        <taxon>Saccharomycotina</taxon>
        <taxon>Pichiomycetes</taxon>
        <taxon>Pichiales</taxon>
        <taxon>Pichiaceae</taxon>
        <taxon>Ogataea</taxon>
        <taxon>Ogataea/Candida clade</taxon>
    </lineage>
</organism>
<dbReference type="EMBL" id="BSXV01000533">
    <property type="protein sequence ID" value="GME89498.1"/>
    <property type="molecule type" value="Genomic_DNA"/>
</dbReference>
<accession>A0ACB5TJN2</accession>
<comment type="caution">
    <text evidence="1">The sequence shown here is derived from an EMBL/GenBank/DDBJ whole genome shotgun (WGS) entry which is preliminary data.</text>
</comment>
<reference evidence="1" key="1">
    <citation type="submission" date="2023-04" db="EMBL/GenBank/DDBJ databases">
        <title>Candida boidinii NBRC 1967.</title>
        <authorList>
            <person name="Ichikawa N."/>
            <person name="Sato H."/>
            <person name="Tonouchi N."/>
        </authorList>
    </citation>
    <scope>NUCLEOTIDE SEQUENCE</scope>
    <source>
        <strain evidence="1">NBRC 1967</strain>
    </source>
</reference>
<keyword evidence="2" id="KW-1185">Reference proteome</keyword>
<evidence type="ECO:0000313" key="1">
    <source>
        <dbReference type="EMBL" id="GME89498.1"/>
    </source>
</evidence>
<sequence length="307" mass="32191">MFRPDTTKEDIDKKLYQVTTAYQLPDVLSDKNAIFPSQCSVDHYQNSIFPLNSGFGESALSGSALTSGSSSSLNSTNIIIGQGIHNNQGIQLSSLSKIPAYSMNIKDEPETTPITIEKDITHATPAAATPSATPSATPATTNDVTTTGISDKTPSTSSLKPASTETEAYPSLKNEVDDTPMTDATPLISETSSVDITDNSKIKETGLGAGKTTPTAHKPLSAGNDISAATTTTASITINESDYIPPPAYAHKGKNILNGLILTDSISSLSGSSGVGVSNLNAQLIRLPLLNSNYENVDSKNRNINVK</sequence>